<dbReference type="GO" id="GO:0003677">
    <property type="term" value="F:DNA binding"/>
    <property type="evidence" value="ECO:0007669"/>
    <property type="project" value="InterPro"/>
</dbReference>
<evidence type="ECO:0000256" key="2">
    <source>
        <dbReference type="ARBA" id="ARBA00022771"/>
    </source>
</evidence>
<sequence>MMSVSRVQNSNLRCRNNCGYFGNPSWDGYCSVCYREAYLQQSQSRNIAANITNVSTQAFSRFEAKRKQLAGKGANTLKQIFRLNKDDSREKNTNLPEESYQAAAEFNKYLSGLRASVSADISRQVSKLLEDLETMGGSHIDQYSVVVQNFYHMISERIANTPLYVNVSEAAAESLLNAIERFITTWIYCWAFASPITDDESVDLRLQEKIRSLHWVTPPLLDSPINPNSPAEKVPLEAATFALIRINSVYATEEKLNQIVQCCTSVFEALEIHYKNSHNGYDKNGLPPSEATTANQASTTRYAPSASAESSYGTPAANTDDFLPTLIWVVLNANPPLLHSNLQFIMRFANQKKLNSGQAAFFFTNLSCAAHFLTKLTHESLSMTEEEFTRCMRAGLPVVRRHGFDCVGEKILNDNEIRLLDLEDSIKQFDSNLSAAESDIRQFDLTTKQHIKRLQQDYPVHSDVVDQLDPRHLDSPDVLLLEPPPSRTSAPSTTQSANPPSLLDMEVEESVKRCLPDPILPSPYNSGPQKSS</sequence>
<feature type="region of interest" description="Disordered" evidence="4">
    <location>
        <begin position="281"/>
        <end position="314"/>
    </location>
</feature>
<dbReference type="Gene3D" id="1.20.5.4770">
    <property type="match status" value="1"/>
</dbReference>
<dbReference type="GO" id="GO:0008270">
    <property type="term" value="F:zinc ion binding"/>
    <property type="evidence" value="ECO:0007669"/>
    <property type="project" value="UniProtKB-KW"/>
</dbReference>
<feature type="compositionally biased region" description="Polar residues" evidence="4">
    <location>
        <begin position="290"/>
        <end position="314"/>
    </location>
</feature>
<dbReference type="GO" id="GO:0016192">
    <property type="term" value="P:vesicle-mediated transport"/>
    <property type="evidence" value="ECO:0007669"/>
    <property type="project" value="InterPro"/>
</dbReference>
<dbReference type="Gene3D" id="1.10.246.120">
    <property type="match status" value="1"/>
</dbReference>
<dbReference type="GO" id="GO:0030139">
    <property type="term" value="C:endocytic vesicle"/>
    <property type="evidence" value="ECO:0007669"/>
    <property type="project" value="TreeGrafter"/>
</dbReference>
<dbReference type="Pfam" id="PF18151">
    <property type="entry name" value="DUF5601"/>
    <property type="match status" value="1"/>
</dbReference>
<dbReference type="PANTHER" id="PTHR23101:SF122">
    <property type="entry name" value="RABAPTIN-5-ASSOCIATED EXCHANGE FACTOR FOR RAB5"/>
    <property type="match status" value="1"/>
</dbReference>
<evidence type="ECO:0000313" key="8">
    <source>
        <dbReference type="Proteomes" id="UP001497525"/>
    </source>
</evidence>
<evidence type="ECO:0008006" key="9">
    <source>
        <dbReference type="Google" id="ProtNLM"/>
    </source>
</evidence>
<dbReference type="Proteomes" id="UP001497525">
    <property type="component" value="Unassembled WGS sequence"/>
</dbReference>
<dbReference type="SMART" id="SM00167">
    <property type="entry name" value="VPS9"/>
    <property type="match status" value="1"/>
</dbReference>
<dbReference type="InterPro" id="IPR037191">
    <property type="entry name" value="VPS9_dom_sf"/>
</dbReference>
<dbReference type="Pfam" id="PF02204">
    <property type="entry name" value="VPS9"/>
    <property type="match status" value="1"/>
</dbReference>
<dbReference type="InterPro" id="IPR045046">
    <property type="entry name" value="Vps9-like"/>
</dbReference>
<dbReference type="Pfam" id="PF01754">
    <property type="entry name" value="zf-A20"/>
    <property type="match status" value="1"/>
</dbReference>
<organism evidence="7 8">
    <name type="scientific">Calicophoron daubneyi</name>
    <name type="common">Rumen fluke</name>
    <name type="synonym">Paramphistomum daubneyi</name>
    <dbReference type="NCBI Taxonomy" id="300641"/>
    <lineage>
        <taxon>Eukaryota</taxon>
        <taxon>Metazoa</taxon>
        <taxon>Spiralia</taxon>
        <taxon>Lophotrochozoa</taxon>
        <taxon>Platyhelminthes</taxon>
        <taxon>Trematoda</taxon>
        <taxon>Digenea</taxon>
        <taxon>Plagiorchiida</taxon>
        <taxon>Pronocephalata</taxon>
        <taxon>Paramphistomoidea</taxon>
        <taxon>Paramphistomidae</taxon>
        <taxon>Calicophoron</taxon>
    </lineage>
</organism>
<dbReference type="SUPFAM" id="SSF57716">
    <property type="entry name" value="Glucocorticoid receptor-like (DNA-binding domain)"/>
    <property type="match status" value="1"/>
</dbReference>
<dbReference type="InterPro" id="IPR003123">
    <property type="entry name" value="VPS9"/>
</dbReference>
<dbReference type="GO" id="GO:0005829">
    <property type="term" value="C:cytosol"/>
    <property type="evidence" value="ECO:0007669"/>
    <property type="project" value="TreeGrafter"/>
</dbReference>
<gene>
    <name evidence="7" type="ORF">CDAUBV1_LOCUS13254</name>
</gene>
<name>A0AAV2TLW9_CALDB</name>
<protein>
    <recommendedName>
        <fullName evidence="9">Rab5 GDP/GTP exchange factor</fullName>
    </recommendedName>
</protein>
<keyword evidence="3" id="KW-0862">Zinc</keyword>
<feature type="compositionally biased region" description="Low complexity" evidence="4">
    <location>
        <begin position="487"/>
        <end position="496"/>
    </location>
</feature>
<dbReference type="InterPro" id="IPR002653">
    <property type="entry name" value="Znf_A20"/>
</dbReference>
<comment type="caution">
    <text evidence="7">The sequence shown here is derived from an EMBL/GenBank/DDBJ whole genome shotgun (WGS) entry which is preliminary data.</text>
</comment>
<evidence type="ECO:0000256" key="1">
    <source>
        <dbReference type="ARBA" id="ARBA00022723"/>
    </source>
</evidence>
<dbReference type="PROSITE" id="PS51036">
    <property type="entry name" value="ZF_A20"/>
    <property type="match status" value="1"/>
</dbReference>
<feature type="domain" description="VPS9" evidence="6">
    <location>
        <begin position="200"/>
        <end position="382"/>
    </location>
</feature>
<dbReference type="PROSITE" id="PS51205">
    <property type="entry name" value="VPS9"/>
    <property type="match status" value="1"/>
</dbReference>
<dbReference type="InterPro" id="IPR041545">
    <property type="entry name" value="DUF5601"/>
</dbReference>
<keyword evidence="1" id="KW-0479">Metal-binding</keyword>
<dbReference type="GO" id="GO:0031267">
    <property type="term" value="F:small GTPase binding"/>
    <property type="evidence" value="ECO:0007669"/>
    <property type="project" value="TreeGrafter"/>
</dbReference>
<evidence type="ECO:0000259" key="5">
    <source>
        <dbReference type="PROSITE" id="PS51036"/>
    </source>
</evidence>
<dbReference type="PANTHER" id="PTHR23101">
    <property type="entry name" value="RAB GDP/GTP EXCHANGE FACTOR"/>
    <property type="match status" value="1"/>
</dbReference>
<dbReference type="Gene3D" id="1.20.1050.80">
    <property type="entry name" value="VPS9 domain"/>
    <property type="match status" value="1"/>
</dbReference>
<dbReference type="EMBL" id="CAXLJL010000489">
    <property type="protein sequence ID" value="CAL5138432.1"/>
    <property type="molecule type" value="Genomic_DNA"/>
</dbReference>
<feature type="domain" description="A20-type" evidence="5">
    <location>
        <begin position="8"/>
        <end position="42"/>
    </location>
</feature>
<evidence type="ECO:0000313" key="7">
    <source>
        <dbReference type="EMBL" id="CAL5138432.1"/>
    </source>
</evidence>
<dbReference type="SUPFAM" id="SSF109993">
    <property type="entry name" value="VPS9 domain"/>
    <property type="match status" value="1"/>
</dbReference>
<feature type="region of interest" description="Disordered" evidence="4">
    <location>
        <begin position="474"/>
        <end position="532"/>
    </location>
</feature>
<evidence type="ECO:0000256" key="4">
    <source>
        <dbReference type="SAM" id="MobiDB-lite"/>
    </source>
</evidence>
<evidence type="ECO:0000259" key="6">
    <source>
        <dbReference type="PROSITE" id="PS51205"/>
    </source>
</evidence>
<evidence type="ECO:0000256" key="3">
    <source>
        <dbReference type="ARBA" id="ARBA00022833"/>
    </source>
</evidence>
<feature type="compositionally biased region" description="Polar residues" evidence="4">
    <location>
        <begin position="523"/>
        <end position="532"/>
    </location>
</feature>
<keyword evidence="2" id="KW-0863">Zinc-finger</keyword>
<dbReference type="GO" id="GO:0005085">
    <property type="term" value="F:guanyl-nucleotide exchange factor activity"/>
    <property type="evidence" value="ECO:0007669"/>
    <property type="project" value="InterPro"/>
</dbReference>
<accession>A0AAV2TLW9</accession>
<reference evidence="7" key="1">
    <citation type="submission" date="2024-06" db="EMBL/GenBank/DDBJ databases">
        <authorList>
            <person name="Liu X."/>
            <person name="Lenzi L."/>
            <person name="Haldenby T S."/>
            <person name="Uol C."/>
        </authorList>
    </citation>
    <scope>NUCLEOTIDE SEQUENCE</scope>
</reference>
<dbReference type="SMART" id="SM00259">
    <property type="entry name" value="ZnF_A20"/>
    <property type="match status" value="1"/>
</dbReference>
<proteinExistence type="predicted"/>
<dbReference type="AlphaFoldDB" id="A0AAV2TLW9"/>